<accession>A0A0K2TER4</accession>
<dbReference type="PANTHER" id="PTHR13102">
    <property type="entry name" value="NUCLEOLAR PROTEIN 9"/>
    <property type="match status" value="1"/>
</dbReference>
<dbReference type="GO" id="GO:0030686">
    <property type="term" value="C:90S preribosome"/>
    <property type="evidence" value="ECO:0007669"/>
    <property type="project" value="TreeGrafter"/>
</dbReference>
<keyword evidence="1" id="KW-0677">Repeat</keyword>
<reference evidence="4" key="1">
    <citation type="submission" date="2014-05" db="EMBL/GenBank/DDBJ databases">
        <authorList>
            <person name="Chronopoulou M."/>
        </authorList>
    </citation>
    <scope>NUCLEOTIDE SEQUENCE</scope>
    <source>
        <tissue evidence="4">Whole organism</tissue>
    </source>
</reference>
<protein>
    <submittedName>
        <fullName evidence="4">Pumilio domaincontaining protein C14orf21like [Nasonia vitripennis]</fullName>
    </submittedName>
</protein>
<proteinExistence type="predicted"/>
<dbReference type="GO" id="GO:0003723">
    <property type="term" value="F:RNA binding"/>
    <property type="evidence" value="ECO:0007669"/>
    <property type="project" value="InterPro"/>
</dbReference>
<feature type="compositionally biased region" description="Basic residues" evidence="3">
    <location>
        <begin position="627"/>
        <end position="637"/>
    </location>
</feature>
<evidence type="ECO:0000313" key="4">
    <source>
        <dbReference type="EMBL" id="CDW24514.1"/>
    </source>
</evidence>
<dbReference type="Pfam" id="PF22493">
    <property type="entry name" value="PUF_NOP9"/>
    <property type="match status" value="1"/>
</dbReference>
<dbReference type="GO" id="GO:0000472">
    <property type="term" value="P:endonucleolytic cleavage to generate mature 5'-end of SSU-rRNA from (SSU-rRNA, 5.8S rRNA, LSU-rRNA)"/>
    <property type="evidence" value="ECO:0007669"/>
    <property type="project" value="TreeGrafter"/>
</dbReference>
<dbReference type="InterPro" id="IPR040000">
    <property type="entry name" value="NOP9"/>
</dbReference>
<dbReference type="AlphaFoldDB" id="A0A0K2TER4"/>
<dbReference type="GO" id="GO:0030688">
    <property type="term" value="C:preribosome, small subunit precursor"/>
    <property type="evidence" value="ECO:0007669"/>
    <property type="project" value="TreeGrafter"/>
</dbReference>
<dbReference type="InterPro" id="IPR016024">
    <property type="entry name" value="ARM-type_fold"/>
</dbReference>
<feature type="repeat" description="Pumilio" evidence="2">
    <location>
        <begin position="329"/>
        <end position="366"/>
    </location>
</feature>
<dbReference type="Gene3D" id="1.25.10.10">
    <property type="entry name" value="Leucine-rich Repeat Variant"/>
    <property type="match status" value="2"/>
</dbReference>
<evidence type="ECO:0000256" key="1">
    <source>
        <dbReference type="ARBA" id="ARBA00022737"/>
    </source>
</evidence>
<dbReference type="GO" id="GO:0000480">
    <property type="term" value="P:endonucleolytic cleavage in 5'-ETS of tricistronic rRNA transcript (SSU-rRNA, 5.8S rRNA, LSU-rRNA)"/>
    <property type="evidence" value="ECO:0007669"/>
    <property type="project" value="TreeGrafter"/>
</dbReference>
<dbReference type="PANTHER" id="PTHR13102:SF0">
    <property type="entry name" value="NUCLEOLAR PROTEIN 9"/>
    <property type="match status" value="1"/>
</dbReference>
<dbReference type="InterPro" id="IPR011989">
    <property type="entry name" value="ARM-like"/>
</dbReference>
<feature type="compositionally biased region" description="Basic and acidic residues" evidence="3">
    <location>
        <begin position="9"/>
        <end position="19"/>
    </location>
</feature>
<feature type="region of interest" description="Disordered" evidence="3">
    <location>
        <begin position="1"/>
        <end position="25"/>
    </location>
</feature>
<dbReference type="GO" id="GO:0005730">
    <property type="term" value="C:nucleolus"/>
    <property type="evidence" value="ECO:0007669"/>
    <property type="project" value="TreeGrafter"/>
</dbReference>
<dbReference type="GO" id="GO:0000056">
    <property type="term" value="P:ribosomal small subunit export from nucleus"/>
    <property type="evidence" value="ECO:0007669"/>
    <property type="project" value="TreeGrafter"/>
</dbReference>
<dbReference type="SUPFAM" id="SSF48371">
    <property type="entry name" value="ARM repeat"/>
    <property type="match status" value="1"/>
</dbReference>
<feature type="compositionally biased region" description="Basic and acidic residues" evidence="3">
    <location>
        <begin position="602"/>
        <end position="619"/>
    </location>
</feature>
<organism evidence="4">
    <name type="scientific">Lepeophtheirus salmonis</name>
    <name type="common">Salmon louse</name>
    <name type="synonym">Caligus salmonis</name>
    <dbReference type="NCBI Taxonomy" id="72036"/>
    <lineage>
        <taxon>Eukaryota</taxon>
        <taxon>Metazoa</taxon>
        <taxon>Ecdysozoa</taxon>
        <taxon>Arthropoda</taxon>
        <taxon>Crustacea</taxon>
        <taxon>Multicrustacea</taxon>
        <taxon>Hexanauplia</taxon>
        <taxon>Copepoda</taxon>
        <taxon>Siphonostomatoida</taxon>
        <taxon>Caligidae</taxon>
        <taxon>Lepeophtheirus</taxon>
    </lineage>
</organism>
<evidence type="ECO:0000256" key="3">
    <source>
        <dbReference type="SAM" id="MobiDB-lite"/>
    </source>
</evidence>
<evidence type="ECO:0000256" key="2">
    <source>
        <dbReference type="PROSITE-ProRule" id="PRU00317"/>
    </source>
</evidence>
<dbReference type="EMBL" id="HACA01007153">
    <property type="protein sequence ID" value="CDW24514.1"/>
    <property type="molecule type" value="Transcribed_RNA"/>
</dbReference>
<dbReference type="InterPro" id="IPR001313">
    <property type="entry name" value="Pumilio_RNA-bd_rpt"/>
</dbReference>
<dbReference type="PROSITE" id="PS50302">
    <property type="entry name" value="PUM"/>
    <property type="match status" value="1"/>
</dbReference>
<feature type="region of interest" description="Disordered" evidence="3">
    <location>
        <begin position="602"/>
        <end position="644"/>
    </location>
</feature>
<name>A0A0K2TER4_LEPSM</name>
<dbReference type="SMART" id="SM00025">
    <property type="entry name" value="Pumilio"/>
    <property type="match status" value="4"/>
</dbReference>
<sequence>MTEFGNSEESYRNEGDEGFRKKKKKRSFFQKAKKFGKQGRYGKGRSIDSDSYNYLLRVLETLNNQPFESSEEKVVFITNVFEQTEDKEVDICCNQLGSRVIETLLPEVEDFRITERFMEALTKDMRVMMSDPFGSHVLEKLLFLCSFKGSSLDDESFHYRSLWVSKVSKFAINNFDSFAEDLYASHILKTTFQCLTGVTIPQEFHRSKHAIEQGSKVKTNKEYSFATEGNDGFQESMEGMISKIENFEQLKDRLWDSCVLSSIIQSLLYTLSKYDLGNCKVMVKFLLKCVFDTNENFTFENVAMAQLLEMLISVTNEHFPKAFQKLYDRFLDGKFSEMIDDPNCNFLLQKLLSSCSDKERFETLYENEFDHRLRTIIVESNQYQIIVVLAQACNRLSAKQSHFSVALMKALGIYDQSSNQNKIVSVLAYLDNKKESENPEKSINKAGSQIIQELLKFNKPIKTVNSLLSMDSIDLRSLLSDPKGCHITDVFMGSKSIGEKSRDGLIKALQGHMRLLCCSKFGSRSFDAIWKGSSAKGRDIIAAELSKEANLLKSNTYGQFIHNNLNLVTYKRNYSEWKSGISAKEKKRELFNDILGIEKESTSQNDLKRGLDIKDKEGDSESQLTEKKKHKSSKKATKSYLDDL</sequence>
<dbReference type="OrthoDB" id="9987665at2759"/>
<dbReference type="GO" id="GO:0000447">
    <property type="term" value="P:endonucleolytic cleavage in ITS1 to separate SSU-rRNA from 5.8S rRNA and LSU-rRNA from tricistronic rRNA transcript (SSU-rRNA, 5.8S rRNA, LSU-rRNA)"/>
    <property type="evidence" value="ECO:0007669"/>
    <property type="project" value="TreeGrafter"/>
</dbReference>